<dbReference type="GO" id="GO:0006508">
    <property type="term" value="P:proteolysis"/>
    <property type="evidence" value="ECO:0007669"/>
    <property type="project" value="UniProtKB-KW"/>
</dbReference>
<evidence type="ECO:0000256" key="1">
    <source>
        <dbReference type="ARBA" id="ARBA00004613"/>
    </source>
</evidence>
<dbReference type="InterPro" id="IPR043504">
    <property type="entry name" value="Peptidase_S1_PA_chymotrypsin"/>
</dbReference>
<dbReference type="PANTHER" id="PTHR24258:SF129">
    <property type="entry name" value="LP15124P-RELATED"/>
    <property type="match status" value="1"/>
</dbReference>
<protein>
    <recommendedName>
        <fullName evidence="4">Phenoloxidase-activating factor 2</fullName>
    </recommendedName>
    <alternativeName>
        <fullName evidence="5">Prophenoloxidase-activating factor II</fullName>
    </alternativeName>
</protein>
<feature type="chain" id="PRO_5027043892" description="Phenoloxidase-activating factor 2" evidence="6">
    <location>
        <begin position="22"/>
        <end position="436"/>
    </location>
</feature>
<dbReference type="PANTHER" id="PTHR24258">
    <property type="entry name" value="SERINE PROTEASE-RELATED"/>
    <property type="match status" value="1"/>
</dbReference>
<keyword evidence="8" id="KW-0645">Protease</keyword>
<dbReference type="FunFam" id="2.40.10.10:FF:000038">
    <property type="entry name" value="Serine protease"/>
    <property type="match status" value="1"/>
</dbReference>
<dbReference type="InterPro" id="IPR009003">
    <property type="entry name" value="Peptidase_S1_PA"/>
</dbReference>
<proteinExistence type="predicted"/>
<organism evidence="8">
    <name type="scientific">Xenopsylla cheopis</name>
    <name type="common">Oriental rat flea</name>
    <name type="synonym">Pulex cheopis</name>
    <dbReference type="NCBI Taxonomy" id="163159"/>
    <lineage>
        <taxon>Eukaryota</taxon>
        <taxon>Metazoa</taxon>
        <taxon>Ecdysozoa</taxon>
        <taxon>Arthropoda</taxon>
        <taxon>Hexapoda</taxon>
        <taxon>Insecta</taxon>
        <taxon>Pterygota</taxon>
        <taxon>Neoptera</taxon>
        <taxon>Endopterygota</taxon>
        <taxon>Siphonaptera</taxon>
        <taxon>Pulicidae</taxon>
        <taxon>Xenopsyllinae</taxon>
        <taxon>Xenopsylla</taxon>
    </lineage>
</organism>
<dbReference type="EMBL" id="GIIL01007140">
    <property type="protein sequence ID" value="NOV50866.1"/>
    <property type="molecule type" value="Transcribed_RNA"/>
</dbReference>
<evidence type="ECO:0000259" key="7">
    <source>
        <dbReference type="PROSITE" id="PS50240"/>
    </source>
</evidence>
<feature type="signal peptide" evidence="6">
    <location>
        <begin position="1"/>
        <end position="21"/>
    </location>
</feature>
<dbReference type="CDD" id="cd00190">
    <property type="entry name" value="Tryp_SPc"/>
    <property type="match status" value="1"/>
</dbReference>
<dbReference type="GO" id="GO:0005576">
    <property type="term" value="C:extracellular region"/>
    <property type="evidence" value="ECO:0007669"/>
    <property type="project" value="UniProtKB-SubCell"/>
</dbReference>
<dbReference type="PROSITE" id="PS50240">
    <property type="entry name" value="TRYPSIN_DOM"/>
    <property type="match status" value="1"/>
</dbReference>
<dbReference type="InterPro" id="IPR001314">
    <property type="entry name" value="Peptidase_S1A"/>
</dbReference>
<keyword evidence="8" id="KW-0378">Hydrolase</keyword>
<dbReference type="PRINTS" id="PR00722">
    <property type="entry name" value="CHYMOTRYPSIN"/>
</dbReference>
<evidence type="ECO:0000256" key="6">
    <source>
        <dbReference type="SAM" id="SignalP"/>
    </source>
</evidence>
<dbReference type="Gene3D" id="2.40.10.10">
    <property type="entry name" value="Trypsin-like serine proteases"/>
    <property type="match status" value="2"/>
</dbReference>
<sequence>MLTKSITILAVSLLLSSPGRGQSLDDLISQVFNNNTGPTDKQGGNTQIGGGLIAVPNNTPGGTNIGNNFGQPGQTDINGGGQMSGTCNGECVPYYLCSGNNSVITDGVGLIDIRIQGPCESYLDVCCGASEKVEEPITPAPPPTGSPQKHPPGCGYRNPDGVGFRIVGDKEGESQFGEFPWMVAVLREEAIDGKAERINVYQCGGSLIHPQVVLTAAHCVAGKEAETLKIRAGEWDTQTKNELLPHQDREVAQVIIHPHFYKGALFNDVALLLLRAPVELAENVGTVCLPNQDVNMDHSRCFASGWGKDVFGKEGKYQVILKKVELPIVPHGQCQNTLRTTRLGKFFELHHSFICAGGEAGKDTCKGDGGSPLVCPMGGAGLSPYQQRYQQAGIVAWGIGCGEQSIPGVYAGVSRFRDWIDEQMVYANFDRSYYVM</sequence>
<feature type="domain" description="Peptidase S1" evidence="7">
    <location>
        <begin position="166"/>
        <end position="425"/>
    </location>
</feature>
<dbReference type="AlphaFoldDB" id="A0A6M2DWX8"/>
<keyword evidence="6" id="KW-0732">Signal</keyword>
<evidence type="ECO:0000313" key="8">
    <source>
        <dbReference type="EMBL" id="NOV50866.1"/>
    </source>
</evidence>
<dbReference type="InterPro" id="IPR001254">
    <property type="entry name" value="Trypsin_dom"/>
</dbReference>
<keyword evidence="3" id="KW-1015">Disulfide bond</keyword>
<evidence type="ECO:0000256" key="5">
    <source>
        <dbReference type="ARBA" id="ARBA00076468"/>
    </source>
</evidence>
<name>A0A6M2DWX8_XENCH</name>
<dbReference type="PROSITE" id="PS00134">
    <property type="entry name" value="TRYPSIN_HIS"/>
    <property type="match status" value="1"/>
</dbReference>
<comment type="subcellular location">
    <subcellularLocation>
        <location evidence="1">Secreted</location>
    </subcellularLocation>
</comment>
<dbReference type="InterPro" id="IPR018114">
    <property type="entry name" value="TRYPSIN_HIS"/>
</dbReference>
<dbReference type="Pfam" id="PF00089">
    <property type="entry name" value="Trypsin"/>
    <property type="match status" value="1"/>
</dbReference>
<dbReference type="InterPro" id="IPR041515">
    <property type="entry name" value="PPAF-2-like_Clip"/>
</dbReference>
<dbReference type="GO" id="GO:0004252">
    <property type="term" value="F:serine-type endopeptidase activity"/>
    <property type="evidence" value="ECO:0007669"/>
    <property type="project" value="InterPro"/>
</dbReference>
<dbReference type="SUPFAM" id="SSF50494">
    <property type="entry name" value="Trypsin-like serine proteases"/>
    <property type="match status" value="1"/>
</dbReference>
<dbReference type="Pfam" id="PF18322">
    <property type="entry name" value="CLIP_1"/>
    <property type="match status" value="1"/>
</dbReference>
<keyword evidence="2" id="KW-0964">Secreted</keyword>
<dbReference type="SMART" id="SM00020">
    <property type="entry name" value="Tryp_SPc"/>
    <property type="match status" value="1"/>
</dbReference>
<evidence type="ECO:0000256" key="2">
    <source>
        <dbReference type="ARBA" id="ARBA00022525"/>
    </source>
</evidence>
<evidence type="ECO:0000256" key="4">
    <source>
        <dbReference type="ARBA" id="ARBA00068096"/>
    </source>
</evidence>
<evidence type="ECO:0000256" key="3">
    <source>
        <dbReference type="ARBA" id="ARBA00023157"/>
    </source>
</evidence>
<accession>A0A6M2DWX8</accession>
<reference evidence="8" key="1">
    <citation type="submission" date="2020-03" db="EMBL/GenBank/DDBJ databases">
        <title>Transcriptomic Profiling of the Digestive Tract of the Rat Flea, Xenopsylla cheopis, Following Blood Feeding and Infection with Yersinia pestis.</title>
        <authorList>
            <person name="Bland D.M."/>
            <person name="Martens C.A."/>
            <person name="Virtaneva K."/>
            <person name="Kanakabandi K."/>
            <person name="Long D."/>
            <person name="Rosenke R."/>
            <person name="Saturday G.A."/>
            <person name="Hoyt F.H."/>
            <person name="Bruno D.P."/>
            <person name="Ribeiro J.M.C."/>
            <person name="Hinnebusch J."/>
        </authorList>
    </citation>
    <scope>NUCLEOTIDE SEQUENCE</scope>
</reference>